<feature type="region of interest" description="Disordered" evidence="1">
    <location>
        <begin position="70"/>
        <end position="108"/>
    </location>
</feature>
<dbReference type="HOGENOM" id="CLU_2054202_0_0_1"/>
<dbReference type="EMBL" id="JH598075">
    <property type="status" value="NOT_ANNOTATED_CDS"/>
    <property type="molecule type" value="Genomic_DNA"/>
</dbReference>
<feature type="compositionally biased region" description="Basic and acidic residues" evidence="1">
    <location>
        <begin position="85"/>
        <end position="99"/>
    </location>
</feature>
<keyword evidence="3" id="KW-1185">Reference proteome</keyword>
<proteinExistence type="predicted"/>
<name>M4C0F0_HYAAE</name>
<accession>M4C0F0</accession>
<protein>
    <submittedName>
        <fullName evidence="2">Uncharacterized protein</fullName>
    </submittedName>
</protein>
<sequence length="120" mass="13539">MVSAIITNPLDEEQVQSTTLEQHECARADKAEVRLERKLQYDFAKLRAKGQLRAMFRTHYAAAVPMTTSPHRASVVDPPAVPITGEKREGSQADPDRGAQKHPRHMGNVARWVYRTPMSF</sequence>
<reference evidence="3" key="1">
    <citation type="journal article" date="2010" name="Science">
        <title>Signatures of adaptation to obligate biotrophy in the Hyaloperonospora arabidopsidis genome.</title>
        <authorList>
            <person name="Baxter L."/>
            <person name="Tripathy S."/>
            <person name="Ishaque N."/>
            <person name="Boot N."/>
            <person name="Cabral A."/>
            <person name="Kemen E."/>
            <person name="Thines M."/>
            <person name="Ah-Fong A."/>
            <person name="Anderson R."/>
            <person name="Badejoko W."/>
            <person name="Bittner-Eddy P."/>
            <person name="Boore J.L."/>
            <person name="Chibucos M.C."/>
            <person name="Coates M."/>
            <person name="Dehal P."/>
            <person name="Delehaunty K."/>
            <person name="Dong S."/>
            <person name="Downton P."/>
            <person name="Dumas B."/>
            <person name="Fabro G."/>
            <person name="Fronick C."/>
            <person name="Fuerstenberg S.I."/>
            <person name="Fulton L."/>
            <person name="Gaulin E."/>
            <person name="Govers F."/>
            <person name="Hughes L."/>
            <person name="Humphray S."/>
            <person name="Jiang R.H."/>
            <person name="Judelson H."/>
            <person name="Kamoun S."/>
            <person name="Kyung K."/>
            <person name="Meijer H."/>
            <person name="Minx P."/>
            <person name="Morris P."/>
            <person name="Nelson J."/>
            <person name="Phuntumart V."/>
            <person name="Qutob D."/>
            <person name="Rehmany A."/>
            <person name="Rougon-Cardoso A."/>
            <person name="Ryden P."/>
            <person name="Torto-Alalibo T."/>
            <person name="Studholme D."/>
            <person name="Wang Y."/>
            <person name="Win J."/>
            <person name="Wood J."/>
            <person name="Clifton S.W."/>
            <person name="Rogers J."/>
            <person name="Van den Ackerveken G."/>
            <person name="Jones J.D."/>
            <person name="McDowell J.M."/>
            <person name="Beynon J."/>
            <person name="Tyler B.M."/>
        </authorList>
    </citation>
    <scope>NUCLEOTIDE SEQUENCE [LARGE SCALE GENOMIC DNA]</scope>
    <source>
        <strain evidence="3">Emoy2</strain>
    </source>
</reference>
<dbReference type="VEuPathDB" id="FungiDB:HpaG812382"/>
<reference evidence="2" key="2">
    <citation type="submission" date="2015-06" db="UniProtKB">
        <authorList>
            <consortium name="EnsemblProtists"/>
        </authorList>
    </citation>
    <scope>IDENTIFICATION</scope>
    <source>
        <strain evidence="2">Emoy2</strain>
    </source>
</reference>
<evidence type="ECO:0000313" key="3">
    <source>
        <dbReference type="Proteomes" id="UP000011713"/>
    </source>
</evidence>
<dbReference type="EnsemblProtists" id="HpaT812382">
    <property type="protein sequence ID" value="HpaP812382"/>
    <property type="gene ID" value="HpaG812382"/>
</dbReference>
<dbReference type="Proteomes" id="UP000011713">
    <property type="component" value="Unassembled WGS sequence"/>
</dbReference>
<dbReference type="InParanoid" id="M4C0F0"/>
<evidence type="ECO:0000256" key="1">
    <source>
        <dbReference type="SAM" id="MobiDB-lite"/>
    </source>
</evidence>
<dbReference type="AlphaFoldDB" id="M4C0F0"/>
<evidence type="ECO:0000313" key="2">
    <source>
        <dbReference type="EnsemblProtists" id="HpaP812382"/>
    </source>
</evidence>
<organism evidence="2 3">
    <name type="scientific">Hyaloperonospora arabidopsidis (strain Emoy2)</name>
    <name type="common">Downy mildew agent</name>
    <name type="synonym">Peronospora arabidopsidis</name>
    <dbReference type="NCBI Taxonomy" id="559515"/>
    <lineage>
        <taxon>Eukaryota</taxon>
        <taxon>Sar</taxon>
        <taxon>Stramenopiles</taxon>
        <taxon>Oomycota</taxon>
        <taxon>Peronosporomycetes</taxon>
        <taxon>Peronosporales</taxon>
        <taxon>Peronosporaceae</taxon>
        <taxon>Hyaloperonospora</taxon>
    </lineage>
</organism>